<accession>A0A9X2IHE1</accession>
<comment type="caution">
    <text evidence="1">The sequence shown here is derived from an EMBL/GenBank/DDBJ whole genome shotgun (WGS) entry which is preliminary data.</text>
</comment>
<dbReference type="RefSeq" id="WP_250828717.1">
    <property type="nucleotide sequence ID" value="NZ_JAMOIL010000037.1"/>
</dbReference>
<dbReference type="Proteomes" id="UP001139485">
    <property type="component" value="Unassembled WGS sequence"/>
</dbReference>
<keyword evidence="2" id="KW-1185">Reference proteome</keyword>
<reference evidence="1" key="1">
    <citation type="submission" date="2022-05" db="EMBL/GenBank/DDBJ databases">
        <authorList>
            <person name="Tuo L."/>
        </authorList>
    </citation>
    <scope>NUCLEOTIDE SEQUENCE</scope>
    <source>
        <strain evidence="1">BSK12Z-4</strain>
    </source>
</reference>
<evidence type="ECO:0000313" key="1">
    <source>
        <dbReference type="EMBL" id="MCM0622509.1"/>
    </source>
</evidence>
<gene>
    <name evidence="1" type="ORF">M8330_19650</name>
</gene>
<sequence length="99" mass="10478">MSGLIRYDRNSAGIQVLLESPAMAAAMTARATAGLTVFQAIAPRVSNRYAESGHVTTGTDSYPTSRAAAHIVADVAYARAVERRHHTLARVADTIAPGR</sequence>
<name>A0A9X2IHE1_9ACTN</name>
<protein>
    <submittedName>
        <fullName evidence="1">Uncharacterized protein</fullName>
    </submittedName>
</protein>
<dbReference type="AlphaFoldDB" id="A0A9X2IHE1"/>
<evidence type="ECO:0000313" key="2">
    <source>
        <dbReference type="Proteomes" id="UP001139485"/>
    </source>
</evidence>
<proteinExistence type="predicted"/>
<dbReference type="EMBL" id="JAMOIL010000037">
    <property type="protein sequence ID" value="MCM0622509.1"/>
    <property type="molecule type" value="Genomic_DNA"/>
</dbReference>
<organism evidence="1 2">
    <name type="scientific">Nocardioides bruguierae</name>
    <dbReference type="NCBI Taxonomy" id="2945102"/>
    <lineage>
        <taxon>Bacteria</taxon>
        <taxon>Bacillati</taxon>
        <taxon>Actinomycetota</taxon>
        <taxon>Actinomycetes</taxon>
        <taxon>Propionibacteriales</taxon>
        <taxon>Nocardioidaceae</taxon>
        <taxon>Nocardioides</taxon>
    </lineage>
</organism>